<feature type="transmembrane region" description="Helical" evidence="1">
    <location>
        <begin position="113"/>
        <end position="137"/>
    </location>
</feature>
<feature type="transmembrane region" description="Helical" evidence="1">
    <location>
        <begin position="39"/>
        <end position="69"/>
    </location>
</feature>
<evidence type="ECO:0000313" key="4">
    <source>
        <dbReference type="Proteomes" id="UP001212152"/>
    </source>
</evidence>
<keyword evidence="1" id="KW-0472">Membrane</keyword>
<keyword evidence="1" id="KW-0812">Transmembrane</keyword>
<gene>
    <name evidence="3" type="ORF">HDU87_004013</name>
</gene>
<keyword evidence="4" id="KW-1185">Reference proteome</keyword>
<reference evidence="3" key="1">
    <citation type="submission" date="2020-05" db="EMBL/GenBank/DDBJ databases">
        <title>Phylogenomic resolution of chytrid fungi.</title>
        <authorList>
            <person name="Stajich J.E."/>
            <person name="Amses K."/>
            <person name="Simmons R."/>
            <person name="Seto K."/>
            <person name="Myers J."/>
            <person name="Bonds A."/>
            <person name="Quandt C.A."/>
            <person name="Barry K."/>
            <person name="Liu P."/>
            <person name="Grigoriev I."/>
            <person name="Longcore J.E."/>
            <person name="James T.Y."/>
        </authorList>
    </citation>
    <scope>NUCLEOTIDE SEQUENCE</scope>
    <source>
        <strain evidence="3">JEL0379</strain>
    </source>
</reference>
<dbReference type="Proteomes" id="UP001212152">
    <property type="component" value="Unassembled WGS sequence"/>
</dbReference>
<dbReference type="AlphaFoldDB" id="A0AAD5TTW3"/>
<evidence type="ECO:0000313" key="3">
    <source>
        <dbReference type="EMBL" id="KAJ3184610.1"/>
    </source>
</evidence>
<feature type="domain" description="DUF2231" evidence="2">
    <location>
        <begin position="1"/>
        <end position="144"/>
    </location>
</feature>
<protein>
    <recommendedName>
        <fullName evidence="2">DUF2231 domain-containing protein</fullName>
    </recommendedName>
</protein>
<sequence length="182" mass="19223">MVAPLPSVLFPLSFTSDLVALMLDRFPPNSVVSALGARGLYALGYYTTATALIAGIPTIFTTAAEYFAISETRAPEVRKKAFSHALLNVAVAGISLFNFLTKRKTVDFAPFKFNVALSGVGFVAAVTSAILGGQLLFKYGVGVRRMGLSGPEMAASPLVNVNKDLEIELGLPTIAKPKVKVA</sequence>
<comment type="caution">
    <text evidence="3">The sequence shown here is derived from an EMBL/GenBank/DDBJ whole genome shotgun (WGS) entry which is preliminary data.</text>
</comment>
<keyword evidence="1" id="KW-1133">Transmembrane helix</keyword>
<organism evidence="3 4">
    <name type="scientific">Geranomyces variabilis</name>
    <dbReference type="NCBI Taxonomy" id="109894"/>
    <lineage>
        <taxon>Eukaryota</taxon>
        <taxon>Fungi</taxon>
        <taxon>Fungi incertae sedis</taxon>
        <taxon>Chytridiomycota</taxon>
        <taxon>Chytridiomycota incertae sedis</taxon>
        <taxon>Chytridiomycetes</taxon>
        <taxon>Spizellomycetales</taxon>
        <taxon>Powellomycetaceae</taxon>
        <taxon>Geranomyces</taxon>
    </lineage>
</organism>
<name>A0AAD5TTW3_9FUNG</name>
<dbReference type="Pfam" id="PF09990">
    <property type="entry name" value="DUF2231"/>
    <property type="match status" value="1"/>
</dbReference>
<evidence type="ECO:0000256" key="1">
    <source>
        <dbReference type="SAM" id="Phobius"/>
    </source>
</evidence>
<proteinExistence type="predicted"/>
<accession>A0AAD5TTW3</accession>
<dbReference type="InterPro" id="IPR019251">
    <property type="entry name" value="DUF2231_TM"/>
</dbReference>
<evidence type="ECO:0000259" key="2">
    <source>
        <dbReference type="Pfam" id="PF09990"/>
    </source>
</evidence>
<feature type="transmembrane region" description="Helical" evidence="1">
    <location>
        <begin position="81"/>
        <end position="101"/>
    </location>
</feature>
<dbReference type="EMBL" id="JADGJQ010000003">
    <property type="protein sequence ID" value="KAJ3184610.1"/>
    <property type="molecule type" value="Genomic_DNA"/>
</dbReference>